<dbReference type="Pfam" id="PF11692">
    <property type="entry name" value="DUF3289"/>
    <property type="match status" value="1"/>
</dbReference>
<gene>
    <name evidence="1" type="ORF">PMPD1_0896</name>
</gene>
<keyword evidence="2" id="KW-1185">Reference proteome</keyword>
<dbReference type="RefSeq" id="WP_354292788.1">
    <property type="nucleotide sequence ID" value="NZ_CP054212.1"/>
</dbReference>
<dbReference type="Proteomes" id="UP000505325">
    <property type="component" value="Chromosome"/>
</dbReference>
<proteinExistence type="predicted"/>
<dbReference type="KEGG" id="pmak:PMPD1_0896"/>
<dbReference type="InterPro" id="IPR017483">
    <property type="entry name" value="CHP03034"/>
</dbReference>
<evidence type="ECO:0000313" key="2">
    <source>
        <dbReference type="Proteomes" id="UP000505325"/>
    </source>
</evidence>
<organism evidence="1 2">
    <name type="scientific">Paramixta manurensis</name>
    <dbReference type="NCBI Taxonomy" id="2740817"/>
    <lineage>
        <taxon>Bacteria</taxon>
        <taxon>Pseudomonadati</taxon>
        <taxon>Pseudomonadota</taxon>
        <taxon>Gammaproteobacteria</taxon>
        <taxon>Enterobacterales</taxon>
        <taxon>Erwiniaceae</taxon>
        <taxon>Paramixta</taxon>
    </lineage>
</organism>
<dbReference type="AlphaFoldDB" id="A0A6M8U5G8"/>
<dbReference type="EMBL" id="CP054212">
    <property type="protein sequence ID" value="QKJ85865.1"/>
    <property type="molecule type" value="Genomic_DNA"/>
</dbReference>
<evidence type="ECO:0000313" key="1">
    <source>
        <dbReference type="EMBL" id="QKJ85865.1"/>
    </source>
</evidence>
<protein>
    <submittedName>
        <fullName evidence="1">DUF3289 domain-containing protein</fullName>
    </submittedName>
</protein>
<name>A0A6M8U5G8_9GAMM</name>
<reference evidence="1 2" key="1">
    <citation type="submission" date="2020-06" db="EMBL/GenBank/DDBJ databases">
        <title>Genome sequence of Paramixta manurensis strain PD-1.</title>
        <authorList>
            <person name="Lee C.W."/>
            <person name="Kim J."/>
        </authorList>
    </citation>
    <scope>NUCLEOTIDE SEQUENCE [LARGE SCALE GENOMIC DNA]</scope>
    <source>
        <strain evidence="1 2">PD-1</strain>
    </source>
</reference>
<accession>A0A6M8U5G8</accession>
<sequence length="181" mass="20985">MPALSLPCTIYQTQHRFNDYGADDMKCGELTERQLRTEFDLDDVSDVVNPWTGEEVSLFSAFRKSRVKNKPEIARLLFNEFLRLSMPAYYLGKRQLFIDLVKHFYNGRGNPFSSPFLEQAYRQQIETDADPQRSSLLIIKNFLSTNIDWENNTLSSEKIPLLTHILSGMCIAQIQSHARLF</sequence>